<sequence length="168" mass="18800">MSLLPTLFRSALLCLLLSSCLGEEVPATTTVAAPSSDLTNDLLGTWETVELDIQYASFQGGDTAYAELIQEADWGRKYGVRPPSTVFTPDGKLRRTHRLRSGQVANVTHGIWRTQGDSLLVIEPNVTYTYYPDLRGDRLQLTGITDQDKDGERDDTYRAVYRLVSRTR</sequence>
<evidence type="ECO:0008006" key="4">
    <source>
        <dbReference type="Google" id="ProtNLM"/>
    </source>
</evidence>
<gene>
    <name evidence="2" type="ORF">LEM8419_03220</name>
</gene>
<reference evidence="2" key="1">
    <citation type="submission" date="2021-12" db="EMBL/GenBank/DDBJ databases">
        <authorList>
            <person name="Rodrigo-Torres L."/>
            <person name="Arahal R. D."/>
            <person name="Lucena T."/>
        </authorList>
    </citation>
    <scope>NUCLEOTIDE SEQUENCE</scope>
    <source>
        <strain evidence="2">CECT 8419</strain>
    </source>
</reference>
<keyword evidence="1" id="KW-0732">Signal</keyword>
<evidence type="ECO:0000313" key="2">
    <source>
        <dbReference type="EMBL" id="CAH1002304.1"/>
    </source>
</evidence>
<feature type="signal peptide" evidence="1">
    <location>
        <begin position="1"/>
        <end position="22"/>
    </location>
</feature>
<feature type="chain" id="PRO_5045470478" description="Lipocalin-like domain-containing protein" evidence="1">
    <location>
        <begin position="23"/>
        <end position="168"/>
    </location>
</feature>
<proteinExistence type="predicted"/>
<keyword evidence="3" id="KW-1185">Reference proteome</keyword>
<evidence type="ECO:0000256" key="1">
    <source>
        <dbReference type="SAM" id="SignalP"/>
    </source>
</evidence>
<dbReference type="EMBL" id="CAKLPZ010000005">
    <property type="protein sequence ID" value="CAH1002304.1"/>
    <property type="molecule type" value="Genomic_DNA"/>
</dbReference>
<name>A0ABN8F5V8_9BACT</name>
<protein>
    <recommendedName>
        <fullName evidence="4">Lipocalin-like domain-containing protein</fullName>
    </recommendedName>
</protein>
<evidence type="ECO:0000313" key="3">
    <source>
        <dbReference type="Proteomes" id="UP000837803"/>
    </source>
</evidence>
<organism evidence="2 3">
    <name type="scientific">Neolewinella maritima</name>
    <dbReference type="NCBI Taxonomy" id="1383882"/>
    <lineage>
        <taxon>Bacteria</taxon>
        <taxon>Pseudomonadati</taxon>
        <taxon>Bacteroidota</taxon>
        <taxon>Saprospiria</taxon>
        <taxon>Saprospirales</taxon>
        <taxon>Lewinellaceae</taxon>
        <taxon>Neolewinella</taxon>
    </lineage>
</organism>
<accession>A0ABN8F5V8</accession>
<dbReference type="RefSeq" id="WP_238752177.1">
    <property type="nucleotide sequence ID" value="NZ_CAKLPZ010000005.1"/>
</dbReference>
<comment type="caution">
    <text evidence="2">The sequence shown here is derived from an EMBL/GenBank/DDBJ whole genome shotgun (WGS) entry which is preliminary data.</text>
</comment>
<dbReference type="Proteomes" id="UP000837803">
    <property type="component" value="Unassembled WGS sequence"/>
</dbReference>